<protein>
    <submittedName>
        <fullName evidence="4">GNAT family acetyltransferase</fullName>
    </submittedName>
</protein>
<sequence length="298" mass="34884">MDIVINKKEYRFKKEIRDDLKIRKSFNQLAKQSFDLNFEVWHQLGFWDEKYIPYALLDGDCVVANVSVSLMDFSLSGEQKKFIQIGTVMTDPNYRNQGLSRFLIERVLQDWHGNCDAMYLFANDDVKDFYPKFGFAAAQEYQCTRKAPDKSMDVPVKKLNMEATSDLQLLKRKCSSLNPYSYFSMESSEWLILFYCTSFFKDKVFYIPLYDTIVIMDFEENIMNCYDIFGTGDIPIELILSVVMEKETKKIVFGFTPEPMDGCEISLLNQEDTTLFYRSNNESICTEHKLMFPILSRA</sequence>
<dbReference type="PANTHER" id="PTHR43420:SF31">
    <property type="entry name" value="ACETYLTRANSFERASE"/>
    <property type="match status" value="1"/>
</dbReference>
<gene>
    <name evidence="4" type="ORF">QD47_23785</name>
</gene>
<keyword evidence="5" id="KW-1185">Reference proteome</keyword>
<dbReference type="InterPro" id="IPR016181">
    <property type="entry name" value="Acyl_CoA_acyltransferase"/>
</dbReference>
<dbReference type="SUPFAM" id="SSF55729">
    <property type="entry name" value="Acyl-CoA N-acyltransferases (Nat)"/>
    <property type="match status" value="1"/>
</dbReference>
<dbReference type="InterPro" id="IPR050680">
    <property type="entry name" value="YpeA/RimI_acetyltransf"/>
</dbReference>
<evidence type="ECO:0000259" key="3">
    <source>
        <dbReference type="PROSITE" id="PS51186"/>
    </source>
</evidence>
<dbReference type="PANTHER" id="PTHR43420">
    <property type="entry name" value="ACETYLTRANSFERASE"/>
    <property type="match status" value="1"/>
</dbReference>
<organism evidence="4 5">
    <name type="scientific">Paenibacillus terrae</name>
    <dbReference type="NCBI Taxonomy" id="159743"/>
    <lineage>
        <taxon>Bacteria</taxon>
        <taxon>Bacillati</taxon>
        <taxon>Bacillota</taxon>
        <taxon>Bacilli</taxon>
        <taxon>Bacillales</taxon>
        <taxon>Paenibacillaceae</taxon>
        <taxon>Paenibacillus</taxon>
    </lineage>
</organism>
<dbReference type="CDD" id="cd04301">
    <property type="entry name" value="NAT_SF"/>
    <property type="match status" value="1"/>
</dbReference>
<dbReference type="OrthoDB" id="9804948at2"/>
<keyword evidence="1 4" id="KW-0808">Transferase</keyword>
<keyword evidence="2" id="KW-0012">Acyltransferase</keyword>
<evidence type="ECO:0000256" key="1">
    <source>
        <dbReference type="ARBA" id="ARBA00022679"/>
    </source>
</evidence>
<accession>A0A0D7WVR9</accession>
<evidence type="ECO:0000313" key="4">
    <source>
        <dbReference type="EMBL" id="KJD43245.1"/>
    </source>
</evidence>
<dbReference type="PROSITE" id="PS51186">
    <property type="entry name" value="GNAT"/>
    <property type="match status" value="1"/>
</dbReference>
<comment type="caution">
    <text evidence="4">The sequence shown here is derived from an EMBL/GenBank/DDBJ whole genome shotgun (WGS) entry which is preliminary data.</text>
</comment>
<dbReference type="AlphaFoldDB" id="A0A0D7WVR9"/>
<dbReference type="InterPro" id="IPR000182">
    <property type="entry name" value="GNAT_dom"/>
</dbReference>
<dbReference type="Pfam" id="PF13527">
    <property type="entry name" value="Acetyltransf_9"/>
    <property type="match status" value="1"/>
</dbReference>
<evidence type="ECO:0000256" key="2">
    <source>
        <dbReference type="ARBA" id="ARBA00023315"/>
    </source>
</evidence>
<dbReference type="EMBL" id="JTHP01000063">
    <property type="protein sequence ID" value="KJD43245.1"/>
    <property type="molecule type" value="Genomic_DNA"/>
</dbReference>
<dbReference type="PATRIC" id="fig|159743.3.peg.5282"/>
<name>A0A0D7WVR9_9BACL</name>
<dbReference type="GO" id="GO:0016747">
    <property type="term" value="F:acyltransferase activity, transferring groups other than amino-acyl groups"/>
    <property type="evidence" value="ECO:0007669"/>
    <property type="project" value="InterPro"/>
</dbReference>
<evidence type="ECO:0000313" key="5">
    <source>
        <dbReference type="Proteomes" id="UP000032534"/>
    </source>
</evidence>
<dbReference type="RefSeq" id="WP_044648455.1">
    <property type="nucleotide sequence ID" value="NZ_JTHP01000063.1"/>
</dbReference>
<reference evidence="4 5" key="1">
    <citation type="submission" date="2014-11" db="EMBL/GenBank/DDBJ databases">
        <title>Draft Genome Sequences of Paenibacillus polymyxa NRRL B-30509 and Paenibacillus terrae NRRL B-30644, Strains from a Poultry Environment that Produce Tridecaptin A and Paenicidins.</title>
        <authorList>
            <person name="van Belkum M.J."/>
            <person name="Lohans C.T."/>
            <person name="Vederas J.C."/>
        </authorList>
    </citation>
    <scope>NUCLEOTIDE SEQUENCE [LARGE SCALE GENOMIC DNA]</scope>
    <source>
        <strain evidence="4 5">NRRL B-30644</strain>
    </source>
</reference>
<feature type="domain" description="N-acetyltransferase" evidence="3">
    <location>
        <begin position="14"/>
        <end position="157"/>
    </location>
</feature>
<proteinExistence type="predicted"/>
<dbReference type="Proteomes" id="UP000032534">
    <property type="component" value="Unassembled WGS sequence"/>
</dbReference>
<dbReference type="Gene3D" id="3.40.630.30">
    <property type="match status" value="1"/>
</dbReference>